<keyword evidence="2" id="KW-1185">Reference proteome</keyword>
<organism evidence="1 2">
    <name type="scientific">Pyrenophora seminiperda CCB06</name>
    <dbReference type="NCBI Taxonomy" id="1302712"/>
    <lineage>
        <taxon>Eukaryota</taxon>
        <taxon>Fungi</taxon>
        <taxon>Dikarya</taxon>
        <taxon>Ascomycota</taxon>
        <taxon>Pezizomycotina</taxon>
        <taxon>Dothideomycetes</taxon>
        <taxon>Pleosporomycetidae</taxon>
        <taxon>Pleosporales</taxon>
        <taxon>Pleosporineae</taxon>
        <taxon>Pleosporaceae</taxon>
        <taxon>Pyrenophora</taxon>
    </lineage>
</organism>
<protein>
    <submittedName>
        <fullName evidence="1">Uncharacterized protein</fullName>
    </submittedName>
</protein>
<gene>
    <name evidence="1" type="ORF">GMOD_00008026</name>
</gene>
<sequence length="10" mass="1258">MNTNIYIYLN</sequence>
<accession>A0A3M7MGD2</accession>
<evidence type="ECO:0000313" key="2">
    <source>
        <dbReference type="Proteomes" id="UP000265663"/>
    </source>
</evidence>
<dbReference type="EMBL" id="KE747840">
    <property type="protein sequence ID" value="RMZ73508.1"/>
    <property type="molecule type" value="Genomic_DNA"/>
</dbReference>
<proteinExistence type="predicted"/>
<name>A0A3M7MGD2_9PLEO</name>
<reference evidence="1 2" key="1">
    <citation type="journal article" date="2014" name="PLoS ONE">
        <title>De novo Genome Assembly of the Fungal Plant Pathogen Pyrenophora semeniperda.</title>
        <authorList>
            <person name="Soliai M.M."/>
            <person name="Meyer S.E."/>
            <person name="Udall J.A."/>
            <person name="Elzinga D.E."/>
            <person name="Hermansen R.A."/>
            <person name="Bodily P.M."/>
            <person name="Hart A.A."/>
            <person name="Coleman C.E."/>
        </authorList>
    </citation>
    <scope>NUCLEOTIDE SEQUENCE [LARGE SCALE GENOMIC DNA]</scope>
    <source>
        <strain evidence="1 2">CCB06</strain>
        <tissue evidence="1">Mycelium</tissue>
    </source>
</reference>
<evidence type="ECO:0000313" key="1">
    <source>
        <dbReference type="EMBL" id="RMZ73508.1"/>
    </source>
</evidence>
<dbReference type="Proteomes" id="UP000265663">
    <property type="component" value="Unassembled WGS sequence"/>
</dbReference>